<dbReference type="Pfam" id="PF07776">
    <property type="entry name" value="zf-AD"/>
    <property type="match status" value="1"/>
</dbReference>
<dbReference type="PROSITE" id="PS00028">
    <property type="entry name" value="ZINC_FINGER_C2H2_1"/>
    <property type="match status" value="7"/>
</dbReference>
<protein>
    <submittedName>
        <fullName evidence="13">Zinc finger protein 91 isoform X1</fullName>
    </submittedName>
</protein>
<dbReference type="SUPFAM" id="SSF57667">
    <property type="entry name" value="beta-beta-alpha zinc fingers"/>
    <property type="match status" value="3"/>
</dbReference>
<feature type="domain" description="C2H2-type" evidence="10">
    <location>
        <begin position="321"/>
        <end position="348"/>
    </location>
</feature>
<dbReference type="Gene3D" id="3.40.1800.20">
    <property type="match status" value="1"/>
</dbReference>
<keyword evidence="2 8" id="KW-0479">Metal-binding</keyword>
<keyword evidence="5 8" id="KW-0862">Zinc</keyword>
<gene>
    <name evidence="13" type="primary">LOC112054160</name>
</gene>
<comment type="subcellular location">
    <subcellularLocation>
        <location evidence="1">Nucleus</location>
    </subcellularLocation>
</comment>
<evidence type="ECO:0000313" key="13">
    <source>
        <dbReference type="RefSeq" id="XP_052741687.1"/>
    </source>
</evidence>
<evidence type="ECO:0000313" key="12">
    <source>
        <dbReference type="Proteomes" id="UP001652582"/>
    </source>
</evidence>
<evidence type="ECO:0000256" key="6">
    <source>
        <dbReference type="ARBA" id="ARBA00023242"/>
    </source>
</evidence>
<feature type="domain" description="ZAD" evidence="11">
    <location>
        <begin position="5"/>
        <end position="75"/>
    </location>
</feature>
<keyword evidence="6" id="KW-0539">Nucleus</keyword>
<evidence type="ECO:0000259" key="11">
    <source>
        <dbReference type="PROSITE" id="PS51915"/>
    </source>
</evidence>
<dbReference type="InterPro" id="IPR013087">
    <property type="entry name" value="Znf_C2H2_type"/>
</dbReference>
<keyword evidence="3" id="KW-0677">Repeat</keyword>
<feature type="domain" description="C2H2-type" evidence="10">
    <location>
        <begin position="347"/>
        <end position="370"/>
    </location>
</feature>
<evidence type="ECO:0000256" key="3">
    <source>
        <dbReference type="ARBA" id="ARBA00022737"/>
    </source>
</evidence>
<evidence type="ECO:0000256" key="1">
    <source>
        <dbReference type="ARBA" id="ARBA00004123"/>
    </source>
</evidence>
<proteinExistence type="predicted"/>
<organism evidence="12 13">
    <name type="scientific">Bicyclus anynana</name>
    <name type="common">Squinting bush brown butterfly</name>
    <dbReference type="NCBI Taxonomy" id="110368"/>
    <lineage>
        <taxon>Eukaryota</taxon>
        <taxon>Metazoa</taxon>
        <taxon>Ecdysozoa</taxon>
        <taxon>Arthropoda</taxon>
        <taxon>Hexapoda</taxon>
        <taxon>Insecta</taxon>
        <taxon>Pterygota</taxon>
        <taxon>Neoptera</taxon>
        <taxon>Endopterygota</taxon>
        <taxon>Lepidoptera</taxon>
        <taxon>Glossata</taxon>
        <taxon>Ditrysia</taxon>
        <taxon>Papilionoidea</taxon>
        <taxon>Nymphalidae</taxon>
        <taxon>Satyrinae</taxon>
        <taxon>Satyrini</taxon>
        <taxon>Mycalesina</taxon>
        <taxon>Bicyclus</taxon>
    </lineage>
</organism>
<dbReference type="SMART" id="SM00868">
    <property type="entry name" value="zf-AD"/>
    <property type="match status" value="1"/>
</dbReference>
<name>A0ABM3LRL7_BICAN</name>
<evidence type="ECO:0000256" key="9">
    <source>
        <dbReference type="SAM" id="Coils"/>
    </source>
</evidence>
<reference evidence="12" key="1">
    <citation type="submission" date="2025-05" db="UniProtKB">
        <authorList>
            <consortium name="RefSeq"/>
        </authorList>
    </citation>
    <scope>NUCLEOTIDE SEQUENCE [LARGE SCALE GENOMIC DNA]</scope>
</reference>
<keyword evidence="9" id="KW-0175">Coiled coil</keyword>
<feature type="binding site" evidence="8">
    <location>
        <position position="7"/>
    </location>
    <ligand>
        <name>Zn(2+)</name>
        <dbReference type="ChEBI" id="CHEBI:29105"/>
    </ligand>
</feature>
<dbReference type="PROSITE" id="PS50157">
    <property type="entry name" value="ZINC_FINGER_C2H2_2"/>
    <property type="match status" value="6"/>
</dbReference>
<evidence type="ECO:0000259" key="10">
    <source>
        <dbReference type="PROSITE" id="PS50157"/>
    </source>
</evidence>
<evidence type="ECO:0000256" key="2">
    <source>
        <dbReference type="ARBA" id="ARBA00022723"/>
    </source>
</evidence>
<dbReference type="InterPro" id="IPR012934">
    <property type="entry name" value="Znf_AD"/>
</dbReference>
<evidence type="ECO:0000256" key="5">
    <source>
        <dbReference type="ARBA" id="ARBA00022833"/>
    </source>
</evidence>
<evidence type="ECO:0000256" key="7">
    <source>
        <dbReference type="PROSITE-ProRule" id="PRU00042"/>
    </source>
</evidence>
<dbReference type="Pfam" id="PF00096">
    <property type="entry name" value="zf-C2H2"/>
    <property type="match status" value="2"/>
</dbReference>
<feature type="domain" description="C2H2-type" evidence="10">
    <location>
        <begin position="541"/>
        <end position="568"/>
    </location>
</feature>
<feature type="binding site" evidence="8">
    <location>
        <position position="51"/>
    </location>
    <ligand>
        <name>Zn(2+)</name>
        <dbReference type="ChEBI" id="CHEBI:29105"/>
    </ligand>
</feature>
<sequence length="669" mass="78272">MSELKICRICLRTEAKVYNYEQFQLKSFYEEVLALKVSETDELPHYFCFECATLLHKFHKFKEKCYVGQKVLKDMLSKGQISYEAIYKLDFTNLSSLSNLALKYNVVKIFSTEDDLAIKEETIQHDQRFTKIENVEIACFDDPDVDRNDDVYPSFDDDTDSDTKSTIVQEKTVEDIEAVKIEIEDAEDNCNEKNKGEYTLKRSRLLNSKHWSKKRLSEEEAIKEFRQRAESEKYMIAAFKCTDCFKGFSKEEMLKRHRKLTHNQSGSVECRFCRMRFKWNCHLKKHIRQHYIRYECLRCGLVCPLENTALLHDIYHSGITKKCVHCNEEFRHFSTYYTHLRTHRSEHLCTLCGSSFVSEMGLHMHKRVKHCFNVVNDEAENDIESPGDDEEVDTFCERCDIRFETRKAYDEHLFHSAMHSEGYDDERNHEDAQPRKILGKVLKAKITSRLRDKKRSNEDIFKPQKKKFRRIRRARTKPTTCHQCGKHFETQAACMKHHLSEHPRTSFFAPNERHICEICGASLAPGSVTAHQNMHTRERLHPCETCGKQFHSSVGLKRHAVTHTGEKPYGCTLCDKRFTQNNSMKLHYRTFHLMQPYPKRNRRYKKEEVNASIAAEEVETEDNTTLSKSKSMVTVIESSTVAVDTAAVTVSQDGDNNLGYLTIGYQKYP</sequence>
<keyword evidence="4 7" id="KW-0863">Zinc-finger</keyword>
<dbReference type="RefSeq" id="XP_052741687.1">
    <property type="nucleotide sequence ID" value="XM_052885727.1"/>
</dbReference>
<dbReference type="SUPFAM" id="SSF57716">
    <property type="entry name" value="Glucocorticoid receptor-like (DNA-binding domain)"/>
    <property type="match status" value="1"/>
</dbReference>
<feature type="domain" description="C2H2-type" evidence="10">
    <location>
        <begin position="569"/>
        <end position="592"/>
    </location>
</feature>
<dbReference type="SMART" id="SM00355">
    <property type="entry name" value="ZnF_C2H2"/>
    <property type="match status" value="10"/>
</dbReference>
<reference evidence="13" key="2">
    <citation type="submission" date="2025-08" db="UniProtKB">
        <authorList>
            <consortium name="RefSeq"/>
        </authorList>
    </citation>
    <scope>IDENTIFICATION</scope>
</reference>
<feature type="domain" description="C2H2-type" evidence="10">
    <location>
        <begin position="268"/>
        <end position="290"/>
    </location>
</feature>
<dbReference type="PROSITE" id="PS51915">
    <property type="entry name" value="ZAD"/>
    <property type="match status" value="1"/>
</dbReference>
<feature type="coiled-coil region" evidence="9">
    <location>
        <begin position="169"/>
        <end position="196"/>
    </location>
</feature>
<dbReference type="GeneID" id="112054160"/>
<dbReference type="InterPro" id="IPR036236">
    <property type="entry name" value="Znf_C2H2_sf"/>
</dbReference>
<feature type="binding site" evidence="8">
    <location>
        <position position="10"/>
    </location>
    <ligand>
        <name>Zn(2+)</name>
        <dbReference type="ChEBI" id="CHEBI:29105"/>
    </ligand>
</feature>
<feature type="binding site" evidence="8">
    <location>
        <position position="48"/>
    </location>
    <ligand>
        <name>Zn(2+)</name>
        <dbReference type="ChEBI" id="CHEBI:29105"/>
    </ligand>
</feature>
<dbReference type="Proteomes" id="UP001652582">
    <property type="component" value="Chromosome 2"/>
</dbReference>
<feature type="domain" description="C2H2-type" evidence="10">
    <location>
        <begin position="239"/>
        <end position="267"/>
    </location>
</feature>
<dbReference type="PANTHER" id="PTHR24394">
    <property type="entry name" value="ZINC FINGER PROTEIN"/>
    <property type="match status" value="1"/>
</dbReference>
<keyword evidence="12" id="KW-1185">Reference proteome</keyword>
<dbReference type="PANTHER" id="PTHR24394:SF29">
    <property type="entry name" value="MYONEURIN"/>
    <property type="match status" value="1"/>
</dbReference>
<accession>A0ABM3LRL7</accession>
<evidence type="ECO:0000256" key="4">
    <source>
        <dbReference type="ARBA" id="ARBA00022771"/>
    </source>
</evidence>
<dbReference type="Gene3D" id="3.30.160.60">
    <property type="entry name" value="Classic Zinc Finger"/>
    <property type="match status" value="4"/>
</dbReference>
<evidence type="ECO:0000256" key="8">
    <source>
        <dbReference type="PROSITE-ProRule" id="PRU01263"/>
    </source>
</evidence>